<keyword evidence="2" id="KW-1185">Reference proteome</keyword>
<evidence type="ECO:0000313" key="1">
    <source>
        <dbReference type="EMBL" id="GJE04337.1"/>
    </source>
</evidence>
<comment type="caution">
    <text evidence="1">The sequence shown here is derived from an EMBL/GenBank/DDBJ whole genome shotgun (WGS) entry which is preliminary data.</text>
</comment>
<sequence>MADAQTFSDLYKAKCLTDDDLTTAVAGYLADPTPGPRAIVEGVSLDIAAAVKANQWARILVSAPSFTPAQRQMAVRTAILLAKVG</sequence>
<name>A0ABQ4SM82_9HYPH</name>
<evidence type="ECO:0000313" key="2">
    <source>
        <dbReference type="Proteomes" id="UP001055153"/>
    </source>
</evidence>
<dbReference type="Proteomes" id="UP001055153">
    <property type="component" value="Unassembled WGS sequence"/>
</dbReference>
<proteinExistence type="predicted"/>
<organism evidence="1 2">
    <name type="scientific">Methylobacterium isbiliense</name>
    <dbReference type="NCBI Taxonomy" id="315478"/>
    <lineage>
        <taxon>Bacteria</taxon>
        <taxon>Pseudomonadati</taxon>
        <taxon>Pseudomonadota</taxon>
        <taxon>Alphaproteobacteria</taxon>
        <taxon>Hyphomicrobiales</taxon>
        <taxon>Methylobacteriaceae</taxon>
        <taxon>Methylobacterium</taxon>
    </lineage>
</organism>
<gene>
    <name evidence="1" type="ORF">GMJLKIPL_6298</name>
</gene>
<accession>A0ABQ4SM82</accession>
<protein>
    <submittedName>
        <fullName evidence="1">Uncharacterized protein</fullName>
    </submittedName>
</protein>
<dbReference type="RefSeq" id="WP_238241695.1">
    <property type="nucleotide sequence ID" value="NZ_BPQQ01000113.1"/>
</dbReference>
<reference evidence="1" key="2">
    <citation type="submission" date="2021-08" db="EMBL/GenBank/DDBJ databases">
        <authorList>
            <person name="Tani A."/>
            <person name="Ola A."/>
            <person name="Ogura Y."/>
            <person name="Katsura K."/>
            <person name="Hayashi T."/>
        </authorList>
    </citation>
    <scope>NUCLEOTIDE SEQUENCE</scope>
    <source>
        <strain evidence="1">DSM 17168</strain>
    </source>
</reference>
<dbReference type="EMBL" id="BPQQ01000113">
    <property type="protein sequence ID" value="GJE04337.1"/>
    <property type="molecule type" value="Genomic_DNA"/>
</dbReference>
<reference evidence="1" key="1">
    <citation type="journal article" date="2021" name="Front. Microbiol.">
        <title>Comprehensive Comparative Genomics and Phenotyping of Methylobacterium Species.</title>
        <authorList>
            <person name="Alessa O."/>
            <person name="Ogura Y."/>
            <person name="Fujitani Y."/>
            <person name="Takami H."/>
            <person name="Hayashi T."/>
            <person name="Sahin N."/>
            <person name="Tani A."/>
        </authorList>
    </citation>
    <scope>NUCLEOTIDE SEQUENCE</scope>
    <source>
        <strain evidence="1">DSM 17168</strain>
    </source>
</reference>